<dbReference type="Pfam" id="PF00768">
    <property type="entry name" value="Peptidase_S11"/>
    <property type="match status" value="1"/>
</dbReference>
<dbReference type="InterPro" id="IPR000871">
    <property type="entry name" value="Beta-lactam_class-A"/>
</dbReference>
<gene>
    <name evidence="9" type="primary">dacA_1</name>
    <name evidence="9" type="ORF">WGH24286_00064</name>
</gene>
<keyword evidence="9" id="KW-0645">Protease</keyword>
<keyword evidence="2" id="KW-0732">Signal</keyword>
<dbReference type="InterPro" id="IPR001967">
    <property type="entry name" value="Peptidase_S11_N"/>
</dbReference>
<dbReference type="GO" id="GO:0009002">
    <property type="term" value="F:serine-type D-Ala-D-Ala carboxypeptidase activity"/>
    <property type="evidence" value="ECO:0007669"/>
    <property type="project" value="UniProtKB-EC"/>
</dbReference>
<protein>
    <submittedName>
        <fullName evidence="9">D-alanyl-D-alanine carboxypeptidase DacA</fullName>
        <ecNumber evidence="9">3.4.16.4</ecNumber>
    </submittedName>
</protein>
<dbReference type="EMBL" id="CAKKNT010000001">
    <property type="protein sequence ID" value="CAH0417652.1"/>
    <property type="molecule type" value="Genomic_DNA"/>
</dbReference>
<evidence type="ECO:0000313" key="10">
    <source>
        <dbReference type="Proteomes" id="UP000789719"/>
    </source>
</evidence>
<evidence type="ECO:0000256" key="2">
    <source>
        <dbReference type="ARBA" id="ARBA00022729"/>
    </source>
</evidence>
<keyword evidence="3 9" id="KW-0378">Hydrolase</keyword>
<comment type="caution">
    <text evidence="9">The sequence shown here is derived from an EMBL/GenBank/DDBJ whole genome shotgun (WGS) entry which is preliminary data.</text>
</comment>
<comment type="similarity">
    <text evidence="1 7">Belongs to the peptidase S11 family.</text>
</comment>
<proteinExistence type="inferred from homology"/>
<dbReference type="PRINTS" id="PR00725">
    <property type="entry name" value="DADACBPTASE1"/>
</dbReference>
<sequence length="322" mass="35555">MTIKVVAQTILVAASIAIIPANLVGGAIQGQLGQSVHAAEIKNPQPEYGRIQNIPYLSAPSAAIYDYTAHSFVYSKQPFSWQYSASTSKLMAMYAIYRQMKAHPWLKWSSPVKIDYWGISRMSVTPALGETPLVLGRTYSAQQLAQNAMILSSNESITALGRWAFGSNQAMINAMNWNARRLGLNQTRYYTTSGLDVADVARFNLQLAGAPYYGRNTTSAYDLVMLAQALFNEFPQILQLSSMSYEWVNGVRRYSTDHYLPFGAYYNPKHGIDGLKTGTTPAAGQVFVGTSVLPGHHRIITVVLHSRDRYADTNRLVGAIGR</sequence>
<evidence type="ECO:0000256" key="4">
    <source>
        <dbReference type="ARBA" id="ARBA00022960"/>
    </source>
</evidence>
<feature type="domain" description="Peptidase S11 D-alanyl-D-alanine carboxypeptidase A N-terminal" evidence="8">
    <location>
        <begin position="55"/>
        <end position="306"/>
    </location>
</feature>
<evidence type="ECO:0000256" key="3">
    <source>
        <dbReference type="ARBA" id="ARBA00022801"/>
    </source>
</evidence>
<dbReference type="SUPFAM" id="SSF56601">
    <property type="entry name" value="beta-lactamase/transpeptidase-like"/>
    <property type="match status" value="1"/>
</dbReference>
<dbReference type="InterPro" id="IPR018044">
    <property type="entry name" value="Peptidase_S11"/>
</dbReference>
<keyword evidence="9" id="KW-0121">Carboxypeptidase</keyword>
<keyword evidence="4" id="KW-0133">Cell shape</keyword>
<accession>A0ABM8Z891</accession>
<evidence type="ECO:0000256" key="7">
    <source>
        <dbReference type="RuleBase" id="RU004016"/>
    </source>
</evidence>
<keyword evidence="10" id="KW-1185">Reference proteome</keyword>
<dbReference type="RefSeq" id="WP_230097783.1">
    <property type="nucleotide sequence ID" value="NZ_CAKKNT010000001.1"/>
</dbReference>
<evidence type="ECO:0000256" key="5">
    <source>
        <dbReference type="ARBA" id="ARBA00022984"/>
    </source>
</evidence>
<keyword evidence="6" id="KW-0961">Cell wall biogenesis/degradation</keyword>
<dbReference type="InterPro" id="IPR012338">
    <property type="entry name" value="Beta-lactam/transpept-like"/>
</dbReference>
<dbReference type="PANTHER" id="PTHR35333:SF4">
    <property type="entry name" value="SLR0121 PROTEIN"/>
    <property type="match status" value="1"/>
</dbReference>
<dbReference type="EC" id="3.4.16.4" evidence="9"/>
<dbReference type="PANTHER" id="PTHR35333">
    <property type="entry name" value="BETA-LACTAMASE"/>
    <property type="match status" value="1"/>
</dbReference>
<evidence type="ECO:0000256" key="1">
    <source>
        <dbReference type="ARBA" id="ARBA00007164"/>
    </source>
</evidence>
<evidence type="ECO:0000256" key="6">
    <source>
        <dbReference type="ARBA" id="ARBA00023316"/>
    </source>
</evidence>
<evidence type="ECO:0000313" key="9">
    <source>
        <dbReference type="EMBL" id="CAH0417652.1"/>
    </source>
</evidence>
<name>A0ABM8Z891_9LACO</name>
<evidence type="ECO:0000259" key="8">
    <source>
        <dbReference type="Pfam" id="PF00768"/>
    </source>
</evidence>
<reference evidence="9 10" key="1">
    <citation type="submission" date="2021-11" db="EMBL/GenBank/DDBJ databases">
        <authorList>
            <person name="Depoorter E."/>
        </authorList>
    </citation>
    <scope>NUCLEOTIDE SEQUENCE [LARGE SCALE GENOMIC DNA]</scope>
    <source>
        <strain evidence="9 10">LMG 24286</strain>
    </source>
</reference>
<dbReference type="Gene3D" id="3.40.710.10">
    <property type="entry name" value="DD-peptidase/beta-lactamase superfamily"/>
    <property type="match status" value="1"/>
</dbReference>
<dbReference type="Proteomes" id="UP000789719">
    <property type="component" value="Unassembled WGS sequence"/>
</dbReference>
<organism evidence="9 10">
    <name type="scientific">Periweissella ghanensis</name>
    <dbReference type="NCBI Taxonomy" id="467997"/>
    <lineage>
        <taxon>Bacteria</taxon>
        <taxon>Bacillati</taxon>
        <taxon>Bacillota</taxon>
        <taxon>Bacilli</taxon>
        <taxon>Lactobacillales</taxon>
        <taxon>Lactobacillaceae</taxon>
        <taxon>Periweissella</taxon>
    </lineage>
</organism>
<keyword evidence="5" id="KW-0573">Peptidoglycan synthesis</keyword>